<reference evidence="2" key="1">
    <citation type="journal article" date="2022" name="Mol. Ecol. Resour.">
        <title>The genomes of chicory, endive, great burdock and yacon provide insights into Asteraceae palaeo-polyploidization history and plant inulin production.</title>
        <authorList>
            <person name="Fan W."/>
            <person name="Wang S."/>
            <person name="Wang H."/>
            <person name="Wang A."/>
            <person name="Jiang F."/>
            <person name="Liu H."/>
            <person name="Zhao H."/>
            <person name="Xu D."/>
            <person name="Zhang Y."/>
        </authorList>
    </citation>
    <scope>NUCLEOTIDE SEQUENCE [LARGE SCALE GENOMIC DNA]</scope>
    <source>
        <strain evidence="2">cv. Punajuju</strain>
    </source>
</reference>
<name>A0ACB9DR97_CICIN</name>
<sequence>MNLSRLLHFVIYFLLKPNETVFGLLQKLNFNPTSTSSVEVFSHFRSNTSTKGDIYNFDILVLADGLHRLKRYLKGDTTTTFTSSLGVSSLTVSDD</sequence>
<reference evidence="1 2" key="2">
    <citation type="journal article" date="2022" name="Mol. Ecol. Resour.">
        <title>The genomes of chicory, endive, great burdock and yacon provide insights into Asteraceae paleo-polyploidization history and plant inulin production.</title>
        <authorList>
            <person name="Fan W."/>
            <person name="Wang S."/>
            <person name="Wang H."/>
            <person name="Wang A."/>
            <person name="Jiang F."/>
            <person name="Liu H."/>
            <person name="Zhao H."/>
            <person name="Xu D."/>
            <person name="Zhang Y."/>
        </authorList>
    </citation>
    <scope>NUCLEOTIDE SEQUENCE [LARGE SCALE GENOMIC DNA]</scope>
    <source>
        <strain evidence="2">cv. Punajuju</strain>
        <tissue evidence="1">Leaves</tissue>
    </source>
</reference>
<organism evidence="1 2">
    <name type="scientific">Cichorium intybus</name>
    <name type="common">Chicory</name>
    <dbReference type="NCBI Taxonomy" id="13427"/>
    <lineage>
        <taxon>Eukaryota</taxon>
        <taxon>Viridiplantae</taxon>
        <taxon>Streptophyta</taxon>
        <taxon>Embryophyta</taxon>
        <taxon>Tracheophyta</taxon>
        <taxon>Spermatophyta</taxon>
        <taxon>Magnoliopsida</taxon>
        <taxon>eudicotyledons</taxon>
        <taxon>Gunneridae</taxon>
        <taxon>Pentapetalae</taxon>
        <taxon>asterids</taxon>
        <taxon>campanulids</taxon>
        <taxon>Asterales</taxon>
        <taxon>Asteraceae</taxon>
        <taxon>Cichorioideae</taxon>
        <taxon>Cichorieae</taxon>
        <taxon>Cichoriinae</taxon>
        <taxon>Cichorium</taxon>
    </lineage>
</organism>
<protein>
    <submittedName>
        <fullName evidence="1">Uncharacterized protein</fullName>
    </submittedName>
</protein>
<evidence type="ECO:0000313" key="2">
    <source>
        <dbReference type="Proteomes" id="UP001055811"/>
    </source>
</evidence>
<keyword evidence="2" id="KW-1185">Reference proteome</keyword>
<dbReference type="Proteomes" id="UP001055811">
    <property type="component" value="Linkage Group LG04"/>
</dbReference>
<dbReference type="EMBL" id="CM042012">
    <property type="protein sequence ID" value="KAI3749179.1"/>
    <property type="molecule type" value="Genomic_DNA"/>
</dbReference>
<accession>A0ACB9DR97</accession>
<gene>
    <name evidence="1" type="ORF">L2E82_19786</name>
</gene>
<comment type="caution">
    <text evidence="1">The sequence shown here is derived from an EMBL/GenBank/DDBJ whole genome shotgun (WGS) entry which is preliminary data.</text>
</comment>
<evidence type="ECO:0000313" key="1">
    <source>
        <dbReference type="EMBL" id="KAI3749179.1"/>
    </source>
</evidence>
<proteinExistence type="predicted"/>